<reference evidence="2 3" key="1">
    <citation type="journal article" date="2013" name="PLoS ONE">
        <title>Predicting the Proteins of Angomonas deanei, Strigomonas culicis and Their Respective Endosymbionts Reveals New Aspects of the Trypanosomatidae Family.</title>
        <authorList>
            <person name="Motta M.C."/>
            <person name="Martins A.C."/>
            <person name="de Souza S.S."/>
            <person name="Catta-Preta C.M."/>
            <person name="Silva R."/>
            <person name="Klein C.C."/>
            <person name="de Almeida L.G."/>
            <person name="de Lima Cunha O."/>
            <person name="Ciapina L.P."/>
            <person name="Brocchi M."/>
            <person name="Colabardini A.C."/>
            <person name="de Araujo Lima B."/>
            <person name="Machado C.R."/>
            <person name="de Almeida Soares C.M."/>
            <person name="Probst C.M."/>
            <person name="de Menezes C.B."/>
            <person name="Thompson C.E."/>
            <person name="Bartholomeu D.C."/>
            <person name="Gradia D.F."/>
            <person name="Pavoni D.P."/>
            <person name="Grisard E.C."/>
            <person name="Fantinatti-Garboggini F."/>
            <person name="Marchini F.K."/>
            <person name="Rodrigues-Luiz G.F."/>
            <person name="Wagner G."/>
            <person name="Goldman G.H."/>
            <person name="Fietto J.L."/>
            <person name="Elias M.C."/>
            <person name="Goldman M.H."/>
            <person name="Sagot M.F."/>
            <person name="Pereira M."/>
            <person name="Stoco P.H."/>
            <person name="de Mendonca-Neto R.P."/>
            <person name="Teixeira S.M."/>
            <person name="Maciel T.E."/>
            <person name="de Oliveira Mendes T.A."/>
            <person name="Urmenyi T.P."/>
            <person name="de Souza W."/>
            <person name="Schenkman S."/>
            <person name="de Vasconcelos A.T."/>
        </authorList>
    </citation>
    <scope>NUCLEOTIDE SEQUENCE [LARGE SCALE GENOMIC DNA]</scope>
</reference>
<keyword evidence="3" id="KW-1185">Reference proteome</keyword>
<name>S9U1N5_9TRYP</name>
<evidence type="ECO:0000313" key="2">
    <source>
        <dbReference type="EMBL" id="EPY24632.1"/>
    </source>
</evidence>
<evidence type="ECO:0000313" key="3">
    <source>
        <dbReference type="Proteomes" id="UP000015354"/>
    </source>
</evidence>
<keyword evidence="1" id="KW-1133">Transmembrane helix</keyword>
<dbReference type="AlphaFoldDB" id="S9U1N5"/>
<dbReference type="OrthoDB" id="271210at2759"/>
<keyword evidence="1" id="KW-0812">Transmembrane</keyword>
<comment type="caution">
    <text evidence="2">The sequence shown here is derived from an EMBL/GenBank/DDBJ whole genome shotgun (WGS) entry which is preliminary data.</text>
</comment>
<feature type="transmembrane region" description="Helical" evidence="1">
    <location>
        <begin position="245"/>
        <end position="269"/>
    </location>
</feature>
<sequence>MALDLKKLEYYEGSPNYPQLVEEFRKKYDETAAGKPLPEDAGRAYSAKEVEQGLETQPLDYLRTSPKLQVLLNSGPQGYDPVTVMQQHGVMRFQAYAFPPSTELGALKGVEEVRQAVDAHRGNAVVAAARRRVNALLGRRDDRDDYVATGDRPAEDTHLVYRTLGLDAVQRRQMRFMLTDFDYADRQTSFHVMLSYPYADWLHVLYMCLAGWALYQLQVRYNAYDYYDEFLGLDLRQVPSLQKPFLAGMTVLFMVFFMFQPLLVASIATNRAYRIASKRPIGPP</sequence>
<dbReference type="Proteomes" id="UP000015354">
    <property type="component" value="Unassembled WGS sequence"/>
</dbReference>
<organism evidence="2 3">
    <name type="scientific">Strigomonas culicis</name>
    <dbReference type="NCBI Taxonomy" id="28005"/>
    <lineage>
        <taxon>Eukaryota</taxon>
        <taxon>Discoba</taxon>
        <taxon>Euglenozoa</taxon>
        <taxon>Kinetoplastea</taxon>
        <taxon>Metakinetoplastina</taxon>
        <taxon>Trypanosomatida</taxon>
        <taxon>Trypanosomatidae</taxon>
        <taxon>Strigomonadinae</taxon>
        <taxon>Strigomonas</taxon>
    </lineage>
</organism>
<accession>S9U1N5</accession>
<dbReference type="EMBL" id="ATMH01007083">
    <property type="protein sequence ID" value="EPY24632.1"/>
    <property type="molecule type" value="Genomic_DNA"/>
</dbReference>
<gene>
    <name evidence="2" type="ORF">STCU_07083</name>
</gene>
<protein>
    <submittedName>
        <fullName evidence="2">Uncharacterized protein</fullName>
    </submittedName>
</protein>
<proteinExistence type="predicted"/>
<keyword evidence="1" id="KW-0472">Membrane</keyword>
<evidence type="ECO:0000256" key="1">
    <source>
        <dbReference type="SAM" id="Phobius"/>
    </source>
</evidence>